<reference evidence="1" key="1">
    <citation type="submission" date="2021-08" db="EMBL/GenBank/DDBJ databases">
        <title>Genome of a novel bacterium of the phylum Verrucomicrobia, Oleiharenicola sp. KSB-15.</title>
        <authorList>
            <person name="Chung J.-H."/>
            <person name="Ahn J.-H."/>
            <person name="Yoon Y."/>
            <person name="Kim D.-Y."/>
            <person name="An S.-H."/>
            <person name="Park I."/>
            <person name="Yeon J."/>
        </authorList>
    </citation>
    <scope>NUCLEOTIDE SEQUENCE</scope>
    <source>
        <strain evidence="1">KSB-15</strain>
    </source>
</reference>
<dbReference type="EMBL" id="CP080507">
    <property type="protein sequence ID" value="QYM78624.1"/>
    <property type="molecule type" value="Genomic_DNA"/>
</dbReference>
<dbReference type="PANTHER" id="PTHR33639">
    <property type="entry name" value="THIOL-DISULFIDE OXIDOREDUCTASE DCC"/>
    <property type="match status" value="1"/>
</dbReference>
<dbReference type="RefSeq" id="WP_220161728.1">
    <property type="nucleotide sequence ID" value="NZ_CP080507.1"/>
</dbReference>
<name>A0A8F9XL23_9BACT</name>
<gene>
    <name evidence="1" type="ORF">K0B96_15170</name>
</gene>
<dbReference type="Pfam" id="PF04134">
    <property type="entry name" value="DCC1-like"/>
    <property type="match status" value="1"/>
</dbReference>
<dbReference type="GO" id="GO:0015035">
    <property type="term" value="F:protein-disulfide reductase activity"/>
    <property type="evidence" value="ECO:0007669"/>
    <property type="project" value="InterPro"/>
</dbReference>
<evidence type="ECO:0000313" key="1">
    <source>
        <dbReference type="EMBL" id="QYM78624.1"/>
    </source>
</evidence>
<dbReference type="InterPro" id="IPR052927">
    <property type="entry name" value="DCC_oxidoreductase"/>
</dbReference>
<dbReference type="KEGG" id="ole:K0B96_15170"/>
<proteinExistence type="predicted"/>
<dbReference type="Proteomes" id="UP000825051">
    <property type="component" value="Chromosome"/>
</dbReference>
<dbReference type="AlphaFoldDB" id="A0A8F9XL23"/>
<protein>
    <submittedName>
        <fullName evidence="1">DCC1-like thiol-disulfide oxidoreductase family protein</fullName>
    </submittedName>
</protein>
<organism evidence="1 2">
    <name type="scientific">Horticoccus luteus</name>
    <dbReference type="NCBI Taxonomy" id="2862869"/>
    <lineage>
        <taxon>Bacteria</taxon>
        <taxon>Pseudomonadati</taxon>
        <taxon>Verrucomicrobiota</taxon>
        <taxon>Opitutia</taxon>
        <taxon>Opitutales</taxon>
        <taxon>Opitutaceae</taxon>
        <taxon>Horticoccus</taxon>
    </lineage>
</organism>
<dbReference type="InterPro" id="IPR007263">
    <property type="entry name" value="DCC1-like"/>
</dbReference>
<sequence length="147" mass="16559">MPEPSTASSPSVPQRVLLFDGECGLCQGLVRLLLRSDRRGKLWFAPLQGETAQAFLRARDLPTTDFDTAVYVPDWAGRRVTILVRTDAVLAVLAALGGAWRAVAWCRAIPRSWRDAAYRLVARVRYRLFGAYRPRVLPPEWQARILP</sequence>
<keyword evidence="2" id="KW-1185">Reference proteome</keyword>
<dbReference type="PANTHER" id="PTHR33639:SF2">
    <property type="entry name" value="DUF393 DOMAIN-CONTAINING PROTEIN"/>
    <property type="match status" value="1"/>
</dbReference>
<evidence type="ECO:0000313" key="2">
    <source>
        <dbReference type="Proteomes" id="UP000825051"/>
    </source>
</evidence>
<accession>A0A8F9XL23</accession>